<feature type="domain" description="C1q" evidence="4">
    <location>
        <begin position="89"/>
        <end position="226"/>
    </location>
</feature>
<dbReference type="InterPro" id="IPR008983">
    <property type="entry name" value="Tumour_necrosis_fac-like_dom"/>
</dbReference>
<dbReference type="SUPFAM" id="SSF49842">
    <property type="entry name" value="TNF-like"/>
    <property type="match status" value="1"/>
</dbReference>
<dbReference type="PANTHER" id="PTHR15427">
    <property type="entry name" value="EMILIN ELASTIN MICROFIBRIL INTERFACE-LOCATED PROTEIN ELASTIN MICROFIBRIL INTERFACER"/>
    <property type="match status" value="1"/>
</dbReference>
<keyword evidence="2" id="KW-0964">Secreted</keyword>
<dbReference type="EMBL" id="OV696687">
    <property type="protein sequence ID" value="CAH1252941.1"/>
    <property type="molecule type" value="Genomic_DNA"/>
</dbReference>
<evidence type="ECO:0000256" key="3">
    <source>
        <dbReference type="SAM" id="SignalP"/>
    </source>
</evidence>
<evidence type="ECO:0000256" key="2">
    <source>
        <dbReference type="ARBA" id="ARBA00022525"/>
    </source>
</evidence>
<feature type="chain" id="PRO_5035466501" evidence="3">
    <location>
        <begin position="42"/>
        <end position="226"/>
    </location>
</feature>
<dbReference type="InterPro" id="IPR001073">
    <property type="entry name" value="C1q_dom"/>
</dbReference>
<gene>
    <name evidence="5" type="primary">C1QL4</name>
    <name evidence="5" type="ORF">BLAG_LOCUS12871</name>
</gene>
<dbReference type="PANTHER" id="PTHR15427:SF50">
    <property type="entry name" value="COMPLEMENT C1Q TUMOR NECROSIS FACTOR-RELATED PROTEIN 2-LIKE"/>
    <property type="match status" value="1"/>
</dbReference>
<dbReference type="OrthoDB" id="10070467at2759"/>
<evidence type="ECO:0000313" key="5">
    <source>
        <dbReference type="EMBL" id="CAH1252941.1"/>
    </source>
</evidence>
<evidence type="ECO:0000256" key="1">
    <source>
        <dbReference type="ARBA" id="ARBA00004613"/>
    </source>
</evidence>
<dbReference type="Pfam" id="PF00386">
    <property type="entry name" value="C1q"/>
    <property type="match status" value="1"/>
</dbReference>
<keyword evidence="6" id="KW-1185">Reference proteome</keyword>
<evidence type="ECO:0000259" key="4">
    <source>
        <dbReference type="PROSITE" id="PS50871"/>
    </source>
</evidence>
<protein>
    <submittedName>
        <fullName evidence="5">C1QL4 protein</fullName>
    </submittedName>
</protein>
<dbReference type="Gene3D" id="2.60.120.40">
    <property type="match status" value="1"/>
</dbReference>
<evidence type="ECO:0000313" key="6">
    <source>
        <dbReference type="Proteomes" id="UP000838412"/>
    </source>
</evidence>
<dbReference type="PRINTS" id="PR00007">
    <property type="entry name" value="COMPLEMNTC1Q"/>
</dbReference>
<reference evidence="5" key="1">
    <citation type="submission" date="2022-01" db="EMBL/GenBank/DDBJ databases">
        <authorList>
            <person name="Braso-Vives M."/>
        </authorList>
    </citation>
    <scope>NUCLEOTIDE SEQUENCE</scope>
</reference>
<dbReference type="AlphaFoldDB" id="A0A8J9ZGB1"/>
<keyword evidence="3" id="KW-0732">Signal</keyword>
<dbReference type="Proteomes" id="UP000838412">
    <property type="component" value="Chromosome 2"/>
</dbReference>
<name>A0A8J9ZGB1_BRALA</name>
<dbReference type="SMART" id="SM00110">
    <property type="entry name" value="C1Q"/>
    <property type="match status" value="1"/>
</dbReference>
<dbReference type="PROSITE" id="PS50871">
    <property type="entry name" value="C1Q"/>
    <property type="match status" value="1"/>
</dbReference>
<dbReference type="GO" id="GO:0005576">
    <property type="term" value="C:extracellular region"/>
    <property type="evidence" value="ECO:0007669"/>
    <property type="project" value="UniProtKB-SubCell"/>
</dbReference>
<feature type="signal peptide" evidence="3">
    <location>
        <begin position="1"/>
        <end position="41"/>
    </location>
</feature>
<accession>A0A8J9ZGB1</accession>
<dbReference type="InterPro" id="IPR050392">
    <property type="entry name" value="Collagen/C1q_domain"/>
</dbReference>
<proteinExistence type="predicted"/>
<organism evidence="5 6">
    <name type="scientific">Branchiostoma lanceolatum</name>
    <name type="common">Common lancelet</name>
    <name type="synonym">Amphioxus lanceolatum</name>
    <dbReference type="NCBI Taxonomy" id="7740"/>
    <lineage>
        <taxon>Eukaryota</taxon>
        <taxon>Metazoa</taxon>
        <taxon>Chordata</taxon>
        <taxon>Cephalochordata</taxon>
        <taxon>Leptocardii</taxon>
        <taxon>Amphioxiformes</taxon>
        <taxon>Branchiostomatidae</taxon>
        <taxon>Branchiostoma</taxon>
    </lineage>
</organism>
<comment type="subcellular location">
    <subcellularLocation>
        <location evidence="1">Secreted</location>
    </subcellularLocation>
</comment>
<sequence length="226" mass="24169">MTQPVNSIDLLANVIDSAPESLKMMFLGILVILLLAPMISAQSSVEDRSCKHVTNNQNITVVAPTGQKGEKGDPGPSGYCGTKGDMRPSCPPVVVFSAARTLALDAPDGNKVVTYDNVYVNVGGAYNKSSGKFVAPVAGIYSFTFNGMTRPLTSASYWIALIQNNLPRATLWEDNGGTGSVHASSNTVILQLAVGDEVFVELRQGRFLNSNFNRHVTYSGFLIHAD</sequence>